<reference evidence="4 5" key="1">
    <citation type="submission" date="2017-01" db="EMBL/GenBank/DDBJ databases">
        <title>Novel large sulfur bacteria in the metagenomes of groundwater-fed chemosynthetic microbial mats in the Lake Huron basin.</title>
        <authorList>
            <person name="Sharrar A.M."/>
            <person name="Flood B.E."/>
            <person name="Bailey J.V."/>
            <person name="Jones D.S."/>
            <person name="Biddanda B."/>
            <person name="Ruberg S.A."/>
            <person name="Marcus D.N."/>
            <person name="Dick G.J."/>
        </authorList>
    </citation>
    <scope>NUCLEOTIDE SEQUENCE [LARGE SCALE GENOMIC DNA]</scope>
    <source>
        <strain evidence="4">A7</strain>
    </source>
</reference>
<feature type="chain" id="PRO_5012167803" evidence="3">
    <location>
        <begin position="21"/>
        <end position="168"/>
    </location>
</feature>
<feature type="region of interest" description="Disordered" evidence="2">
    <location>
        <begin position="55"/>
        <end position="88"/>
    </location>
</feature>
<evidence type="ECO:0000313" key="5">
    <source>
        <dbReference type="Proteomes" id="UP000192505"/>
    </source>
</evidence>
<sequence length="168" mass="18405">MKRLWMLVALVGAVAAPSRAQDAIYRCGNEYTNTKPDARSNKNCKLVEGGNVTVVQGTPVPKTSAPKSNASAGSNSPRVDAAQQKARDSDMRLILQDELKKAQARLEELKKEYNNGEPEKLGPETRNYQKYLDRVAELKANLARTESDIAGIRREIDRLPATGAPAAR</sequence>
<name>A0A1W9KYQ1_9BURK</name>
<keyword evidence="1" id="KW-0175">Coiled coil</keyword>
<evidence type="ECO:0000313" key="4">
    <source>
        <dbReference type="EMBL" id="OQW89867.1"/>
    </source>
</evidence>
<accession>A0A1W9KYQ1</accession>
<evidence type="ECO:0000256" key="3">
    <source>
        <dbReference type="SAM" id="SignalP"/>
    </source>
</evidence>
<gene>
    <name evidence="4" type="ORF">BWK72_01065</name>
</gene>
<evidence type="ECO:0000256" key="1">
    <source>
        <dbReference type="SAM" id="Coils"/>
    </source>
</evidence>
<feature type="coiled-coil region" evidence="1">
    <location>
        <begin position="92"/>
        <end position="155"/>
    </location>
</feature>
<dbReference type="EMBL" id="MTEI01000001">
    <property type="protein sequence ID" value="OQW89867.1"/>
    <property type="molecule type" value="Genomic_DNA"/>
</dbReference>
<evidence type="ECO:0000256" key="2">
    <source>
        <dbReference type="SAM" id="MobiDB-lite"/>
    </source>
</evidence>
<proteinExistence type="predicted"/>
<comment type="caution">
    <text evidence="4">The sequence shown here is derived from an EMBL/GenBank/DDBJ whole genome shotgun (WGS) entry which is preliminary data.</text>
</comment>
<dbReference type="AlphaFoldDB" id="A0A1W9KYQ1"/>
<feature type="compositionally biased region" description="Polar residues" evidence="2">
    <location>
        <begin position="65"/>
        <end position="77"/>
    </location>
</feature>
<keyword evidence="3" id="KW-0732">Signal</keyword>
<organism evidence="4 5">
    <name type="scientific">Rhodoferax ferrireducens</name>
    <dbReference type="NCBI Taxonomy" id="192843"/>
    <lineage>
        <taxon>Bacteria</taxon>
        <taxon>Pseudomonadati</taxon>
        <taxon>Pseudomonadota</taxon>
        <taxon>Betaproteobacteria</taxon>
        <taxon>Burkholderiales</taxon>
        <taxon>Comamonadaceae</taxon>
        <taxon>Rhodoferax</taxon>
    </lineage>
</organism>
<feature type="signal peptide" evidence="3">
    <location>
        <begin position="1"/>
        <end position="20"/>
    </location>
</feature>
<dbReference type="Proteomes" id="UP000192505">
    <property type="component" value="Unassembled WGS sequence"/>
</dbReference>
<protein>
    <submittedName>
        <fullName evidence="4">Uncharacterized protein</fullName>
    </submittedName>
</protein>